<dbReference type="Gene3D" id="3.40.630.10">
    <property type="entry name" value="Zn peptidases"/>
    <property type="match status" value="1"/>
</dbReference>
<dbReference type="CDD" id="cd03884">
    <property type="entry name" value="M20_bAS"/>
    <property type="match status" value="1"/>
</dbReference>
<dbReference type="NCBIfam" id="NF006770">
    <property type="entry name" value="PRK09290.1-4"/>
    <property type="match status" value="1"/>
</dbReference>
<reference evidence="2" key="1">
    <citation type="submission" date="2020-05" db="EMBL/GenBank/DDBJ databases">
        <authorList>
            <person name="Chiriac C."/>
            <person name="Salcher M."/>
            <person name="Ghai R."/>
            <person name="Kavagutti S V."/>
        </authorList>
    </citation>
    <scope>NUCLEOTIDE SEQUENCE</scope>
</reference>
<evidence type="ECO:0000313" key="2">
    <source>
        <dbReference type="EMBL" id="CAB5000758.1"/>
    </source>
</evidence>
<dbReference type="GO" id="GO:0016813">
    <property type="term" value="F:hydrolase activity, acting on carbon-nitrogen (but not peptide) bonds, in linear amidines"/>
    <property type="evidence" value="ECO:0007669"/>
    <property type="project" value="InterPro"/>
</dbReference>
<dbReference type="InterPro" id="IPR002933">
    <property type="entry name" value="Peptidase_M20"/>
</dbReference>
<protein>
    <submittedName>
        <fullName evidence="2">Unannotated protein</fullName>
    </submittedName>
</protein>
<evidence type="ECO:0000256" key="1">
    <source>
        <dbReference type="ARBA" id="ARBA00022801"/>
    </source>
</evidence>
<dbReference type="EMBL" id="CAFBOM010000299">
    <property type="protein sequence ID" value="CAB5000758.1"/>
    <property type="molecule type" value="Genomic_DNA"/>
</dbReference>
<dbReference type="SUPFAM" id="SSF53187">
    <property type="entry name" value="Zn-dependent exopeptidases"/>
    <property type="match status" value="1"/>
</dbReference>
<dbReference type="Pfam" id="PF01546">
    <property type="entry name" value="Peptidase_M20"/>
    <property type="match status" value="1"/>
</dbReference>
<name>A0A6J7P725_9ZZZZ</name>
<sequence>MDGLVPRASLAIMTVFDTLWSELEPVGRFAATGGYRRFAYAPEELECREWFAAAAAQRGLDIETDRNGNLWAWWMPEGAAAREQALVIGSHLDSVPDGGAFDGPLGVVTSLAAIDAARASGFVPSRPIAVVVFADEEGARFGMPCAGSRLMTGQLHPDKARALVGRDGATMAEAMSAAGLDPRHLGPDEERLARVGAFVELHVEQGRSLIDSGASIGVATAIWPHGRYRFTFRGSADHAGATRMQDRHDPMIPFAHTALSADSSARLSDSRATFGRIEVEPNGTNAIPSTVRAWLDARAMDQATLDELVGRISATAHEWANVNGTAIDVEVESSSGVLEFGGALRSRVAQVIADEQGKDTIPMLPTGAGHDAGILASAGVETAMIFVRNPTGVSHSPHEHAERDDCHAGVLALTAVIKDMA</sequence>
<keyword evidence="1" id="KW-0378">Hydrolase</keyword>
<dbReference type="NCBIfam" id="TIGR01879">
    <property type="entry name" value="hydantase"/>
    <property type="match status" value="1"/>
</dbReference>
<dbReference type="AlphaFoldDB" id="A0A6J7P725"/>
<dbReference type="InterPro" id="IPR010158">
    <property type="entry name" value="Amidase_Cbmase"/>
</dbReference>
<organism evidence="2">
    <name type="scientific">freshwater metagenome</name>
    <dbReference type="NCBI Taxonomy" id="449393"/>
    <lineage>
        <taxon>unclassified sequences</taxon>
        <taxon>metagenomes</taxon>
        <taxon>ecological metagenomes</taxon>
    </lineage>
</organism>
<accession>A0A6J7P725</accession>
<gene>
    <name evidence="2" type="ORF">UFOPK3957_01563</name>
</gene>
<dbReference type="PANTHER" id="PTHR32494:SF5">
    <property type="entry name" value="ALLANTOATE AMIDOHYDROLASE"/>
    <property type="match status" value="1"/>
</dbReference>
<dbReference type="SUPFAM" id="SSF55031">
    <property type="entry name" value="Bacterial exopeptidase dimerisation domain"/>
    <property type="match status" value="1"/>
</dbReference>
<dbReference type="Gene3D" id="3.30.70.360">
    <property type="match status" value="1"/>
</dbReference>
<proteinExistence type="predicted"/>
<dbReference type="PANTHER" id="PTHR32494">
    <property type="entry name" value="ALLANTOATE DEIMINASE-RELATED"/>
    <property type="match status" value="1"/>
</dbReference>
<dbReference type="PIRSF" id="PIRSF001235">
    <property type="entry name" value="Amidase_carbamoylase"/>
    <property type="match status" value="1"/>
</dbReference>
<dbReference type="InterPro" id="IPR036264">
    <property type="entry name" value="Bact_exopeptidase_dim_dom"/>
</dbReference>